<dbReference type="EMBL" id="KV417752">
    <property type="protein sequence ID" value="KZP07382.1"/>
    <property type="molecule type" value="Genomic_DNA"/>
</dbReference>
<organism evidence="1 2">
    <name type="scientific">Athelia psychrophila</name>
    <dbReference type="NCBI Taxonomy" id="1759441"/>
    <lineage>
        <taxon>Eukaryota</taxon>
        <taxon>Fungi</taxon>
        <taxon>Dikarya</taxon>
        <taxon>Basidiomycota</taxon>
        <taxon>Agaricomycotina</taxon>
        <taxon>Agaricomycetes</taxon>
        <taxon>Agaricomycetidae</taxon>
        <taxon>Atheliales</taxon>
        <taxon>Atheliaceae</taxon>
        <taxon>Athelia</taxon>
    </lineage>
</organism>
<reference evidence="1 2" key="1">
    <citation type="journal article" date="2016" name="Mol. Biol. Evol.">
        <title>Comparative Genomics of Early-Diverging Mushroom-Forming Fungi Provides Insights into the Origins of Lignocellulose Decay Capabilities.</title>
        <authorList>
            <person name="Nagy L.G."/>
            <person name="Riley R."/>
            <person name="Tritt A."/>
            <person name="Adam C."/>
            <person name="Daum C."/>
            <person name="Floudas D."/>
            <person name="Sun H."/>
            <person name="Yadav J.S."/>
            <person name="Pangilinan J."/>
            <person name="Larsson K.H."/>
            <person name="Matsuura K."/>
            <person name="Barry K."/>
            <person name="Labutti K."/>
            <person name="Kuo R."/>
            <person name="Ohm R.A."/>
            <person name="Bhattacharya S.S."/>
            <person name="Shirouzu T."/>
            <person name="Yoshinaga Y."/>
            <person name="Martin F.M."/>
            <person name="Grigoriev I.V."/>
            <person name="Hibbett D.S."/>
        </authorList>
    </citation>
    <scope>NUCLEOTIDE SEQUENCE [LARGE SCALE GENOMIC DNA]</scope>
    <source>
        <strain evidence="1 2">CBS 109695</strain>
    </source>
</reference>
<dbReference type="AlphaFoldDB" id="A0A167XMV6"/>
<protein>
    <submittedName>
        <fullName evidence="1">Uncharacterized protein</fullName>
    </submittedName>
</protein>
<dbReference type="Proteomes" id="UP000076532">
    <property type="component" value="Unassembled WGS sequence"/>
</dbReference>
<proteinExistence type="predicted"/>
<evidence type="ECO:0000313" key="2">
    <source>
        <dbReference type="Proteomes" id="UP000076532"/>
    </source>
</evidence>
<accession>A0A167XMV6</accession>
<sequence>MACPASFALLNATTLLRVPVPPSPCSMFACSYHTIPGPMTPPVPYGDKRRQHQHCL</sequence>
<keyword evidence="2" id="KW-1185">Reference proteome</keyword>
<name>A0A167XMV6_9AGAM</name>
<gene>
    <name evidence="1" type="ORF">FIBSPDRAFT_875477</name>
</gene>
<evidence type="ECO:0000313" key="1">
    <source>
        <dbReference type="EMBL" id="KZP07382.1"/>
    </source>
</evidence>